<keyword evidence="3" id="KW-1185">Reference proteome</keyword>
<comment type="caution">
    <text evidence="2">The sequence shown here is derived from an EMBL/GenBank/DDBJ whole genome shotgun (WGS) entry which is preliminary data.</text>
</comment>
<dbReference type="Gene3D" id="3.40.50.150">
    <property type="entry name" value="Vaccinia Virus protein VP39"/>
    <property type="match status" value="1"/>
</dbReference>
<dbReference type="InterPro" id="IPR041698">
    <property type="entry name" value="Methyltransf_25"/>
</dbReference>
<dbReference type="GO" id="GO:0008168">
    <property type="term" value="F:methyltransferase activity"/>
    <property type="evidence" value="ECO:0007669"/>
    <property type="project" value="UniProtKB-KW"/>
</dbReference>
<keyword evidence="2" id="KW-0808">Transferase</keyword>
<dbReference type="Proteomes" id="UP000317982">
    <property type="component" value="Unassembled WGS sequence"/>
</dbReference>
<evidence type="ECO:0000313" key="2">
    <source>
        <dbReference type="EMBL" id="TQS43117.1"/>
    </source>
</evidence>
<evidence type="ECO:0000313" key="3">
    <source>
        <dbReference type="Proteomes" id="UP000317982"/>
    </source>
</evidence>
<gene>
    <name evidence="2" type="ORF">FL583_21885</name>
</gene>
<dbReference type="EMBL" id="VIRS01000015">
    <property type="protein sequence ID" value="TQS43117.1"/>
    <property type="molecule type" value="Genomic_DNA"/>
</dbReference>
<proteinExistence type="predicted"/>
<dbReference type="OrthoDB" id="4484556at2"/>
<dbReference type="CDD" id="cd02440">
    <property type="entry name" value="AdoMet_MTases"/>
    <property type="match status" value="1"/>
</dbReference>
<evidence type="ECO:0000259" key="1">
    <source>
        <dbReference type="Pfam" id="PF13649"/>
    </source>
</evidence>
<reference evidence="2 3" key="1">
    <citation type="submission" date="2019-07" db="EMBL/GenBank/DDBJ databases">
        <title>Cryptosporangium phraense sp. nov., isolated from plant litter.</title>
        <authorList>
            <person name="Suriyachadkun C."/>
        </authorList>
    </citation>
    <scope>NUCLEOTIDE SEQUENCE [LARGE SCALE GENOMIC DNA]</scope>
    <source>
        <strain evidence="2 3">A-T 5661</strain>
    </source>
</reference>
<feature type="domain" description="Methyltransferase" evidence="1">
    <location>
        <begin position="60"/>
        <end position="148"/>
    </location>
</feature>
<dbReference type="SUPFAM" id="SSF53335">
    <property type="entry name" value="S-adenosyl-L-methionine-dependent methyltransferases"/>
    <property type="match status" value="1"/>
</dbReference>
<sequence>MVGALGLYDEALWTVASGGSVALERWEEAGTWTPLPLADWCSDRVDGDRALVARCVGSTLDVGCGPGRLTAALSDAAVGGAVLGVDVSAAAVALTRRRGAAAVRASVFGPLPAEGHWDTVLLADGNVGIGGDAVALLRRCRALLAPAGRIVVELDPRPSTEASRTRLRLGDRRSEFFGWARVGPDAIDAIAGAAGLVCGERGSEAGRCFSVLTSR</sequence>
<protein>
    <submittedName>
        <fullName evidence="2">Methyltransferase domain-containing protein</fullName>
    </submittedName>
</protein>
<keyword evidence="2" id="KW-0489">Methyltransferase</keyword>
<accession>A0A545AP75</accession>
<dbReference type="InterPro" id="IPR029063">
    <property type="entry name" value="SAM-dependent_MTases_sf"/>
</dbReference>
<name>A0A545AP75_9ACTN</name>
<dbReference type="Pfam" id="PF13649">
    <property type="entry name" value="Methyltransf_25"/>
    <property type="match status" value="1"/>
</dbReference>
<dbReference type="GO" id="GO:0032259">
    <property type="term" value="P:methylation"/>
    <property type="evidence" value="ECO:0007669"/>
    <property type="project" value="UniProtKB-KW"/>
</dbReference>
<dbReference type="InParanoid" id="A0A545AP75"/>
<organism evidence="2 3">
    <name type="scientific">Cryptosporangium phraense</name>
    <dbReference type="NCBI Taxonomy" id="2593070"/>
    <lineage>
        <taxon>Bacteria</taxon>
        <taxon>Bacillati</taxon>
        <taxon>Actinomycetota</taxon>
        <taxon>Actinomycetes</taxon>
        <taxon>Cryptosporangiales</taxon>
        <taxon>Cryptosporangiaceae</taxon>
        <taxon>Cryptosporangium</taxon>
    </lineage>
</organism>
<dbReference type="AlphaFoldDB" id="A0A545AP75"/>